<evidence type="ECO:0000313" key="1">
    <source>
        <dbReference type="EMBL" id="MPN46558.1"/>
    </source>
</evidence>
<reference evidence="1" key="1">
    <citation type="submission" date="2019-08" db="EMBL/GenBank/DDBJ databases">
        <authorList>
            <person name="Kucharzyk K."/>
            <person name="Murdoch R.W."/>
            <person name="Higgins S."/>
            <person name="Loffler F."/>
        </authorList>
    </citation>
    <scope>NUCLEOTIDE SEQUENCE</scope>
</reference>
<comment type="caution">
    <text evidence="1">The sequence shown here is derived from an EMBL/GenBank/DDBJ whole genome shotgun (WGS) entry which is preliminary data.</text>
</comment>
<dbReference type="EMBL" id="VSSQ01107327">
    <property type="protein sequence ID" value="MPN46558.1"/>
    <property type="molecule type" value="Genomic_DNA"/>
</dbReference>
<name>A0A645I5M6_9ZZZZ</name>
<accession>A0A645I5M6</accession>
<proteinExistence type="predicted"/>
<organism evidence="1">
    <name type="scientific">bioreactor metagenome</name>
    <dbReference type="NCBI Taxonomy" id="1076179"/>
    <lineage>
        <taxon>unclassified sequences</taxon>
        <taxon>metagenomes</taxon>
        <taxon>ecological metagenomes</taxon>
    </lineage>
</organism>
<sequence length="38" mass="4454">MTEGMVDDFFDAWCADENIQDDDTFDPNTNWNLIFPIP</sequence>
<gene>
    <name evidence="1" type="ORF">SDC9_194148</name>
</gene>
<dbReference type="AlphaFoldDB" id="A0A645I5M6"/>
<protein>
    <submittedName>
        <fullName evidence="1">Uncharacterized protein</fullName>
    </submittedName>
</protein>